<reference evidence="3" key="1">
    <citation type="submission" date="2014-03" db="EMBL/GenBank/DDBJ databases">
        <title>Draft Genome Sequence of Mycobacterium cosmeticum DSM 44829.</title>
        <authorList>
            <person name="Croce O."/>
            <person name="Robert C."/>
            <person name="Raoult D."/>
            <person name="Drancourt M."/>
        </authorList>
    </citation>
    <scope>NUCLEOTIDE SEQUENCE [LARGE SCALE GENOMIC DNA]</scope>
    <source>
        <strain evidence="3">DSM 44829</strain>
    </source>
</reference>
<dbReference type="SUPFAM" id="SSF51445">
    <property type="entry name" value="(Trans)glycosidases"/>
    <property type="match status" value="1"/>
</dbReference>
<gene>
    <name evidence="3" type="ORF">BN977_06323</name>
</gene>
<evidence type="ECO:0000259" key="2">
    <source>
        <dbReference type="Pfam" id="PF03537"/>
    </source>
</evidence>
<sequence length="265" mass="28584">MALAGCSTEEPAGPAAPPATSTLRLPDRNAGFDYQLGGPYPPPAGVRTVARDRTDEPAGTGYDICYVNGFQTQPAESADIAQRHPDLVVQIGGEPLADPDWPDEYLFDTSTEPKREALAAMVKPWIDGCAAKGYAAVEVDNLDSYTRSDGRLTVEDNIAMAATYARITHQAGLAIAQKNGAEIAEPLRSAGYDFAITESCIQFSECDRYTELYPVVLDIEYTDELGPDAFDSACDSAGRPPVMIMRDHNLVTPRDSGYFYEACPA</sequence>
<evidence type="ECO:0000313" key="4">
    <source>
        <dbReference type="Proteomes" id="UP000028870"/>
    </source>
</evidence>
<dbReference type="Pfam" id="PF03537">
    <property type="entry name" value="Glyco_hydro_114"/>
    <property type="match status" value="1"/>
</dbReference>
<dbReference type="InterPro" id="IPR004352">
    <property type="entry name" value="GH114_TIM-barrel"/>
</dbReference>
<dbReference type="eggNOG" id="COG3868">
    <property type="taxonomic scope" value="Bacteria"/>
</dbReference>
<accession>W9BA22</accession>
<comment type="caution">
    <text evidence="3">The sequence shown here is derived from an EMBL/GenBank/DDBJ whole genome shotgun (WGS) entry which is preliminary data.</text>
</comment>
<dbReference type="STRING" id="258533.BN977_06323"/>
<dbReference type="AlphaFoldDB" id="W9BA22"/>
<proteinExistence type="predicted"/>
<evidence type="ECO:0000256" key="1">
    <source>
        <dbReference type="SAM" id="MobiDB-lite"/>
    </source>
</evidence>
<dbReference type="PANTHER" id="PTHR35273">
    <property type="entry name" value="ALPHA-1,4 POLYGALACTOSAMINIDASE, PUTATIVE (AFU_ORTHOLOGUE AFUA_3G07890)-RELATED"/>
    <property type="match status" value="1"/>
</dbReference>
<dbReference type="Proteomes" id="UP000028870">
    <property type="component" value="Unassembled WGS sequence"/>
</dbReference>
<feature type="region of interest" description="Disordered" evidence="1">
    <location>
        <begin position="1"/>
        <end position="30"/>
    </location>
</feature>
<keyword evidence="4" id="KW-1185">Reference proteome</keyword>
<name>W9BA22_MYCCO</name>
<evidence type="ECO:0000313" key="3">
    <source>
        <dbReference type="EMBL" id="CDO11481.1"/>
    </source>
</evidence>
<feature type="domain" description="Glycoside-hydrolase family GH114 TIM-barrel" evidence="2">
    <location>
        <begin position="32"/>
        <end position="250"/>
    </location>
</feature>
<dbReference type="InterPro" id="IPR013785">
    <property type="entry name" value="Aldolase_TIM"/>
</dbReference>
<dbReference type="PANTHER" id="PTHR35273:SF2">
    <property type="entry name" value="ALPHA-GALACTOSIDASE"/>
    <property type="match status" value="1"/>
</dbReference>
<dbReference type="InterPro" id="IPR017853">
    <property type="entry name" value="GH"/>
</dbReference>
<organism evidence="3 4">
    <name type="scientific">Mycolicibacterium cosmeticum</name>
    <dbReference type="NCBI Taxonomy" id="258533"/>
    <lineage>
        <taxon>Bacteria</taxon>
        <taxon>Bacillati</taxon>
        <taxon>Actinomycetota</taxon>
        <taxon>Actinomycetes</taxon>
        <taxon>Mycobacteriales</taxon>
        <taxon>Mycobacteriaceae</taxon>
        <taxon>Mycolicibacterium</taxon>
    </lineage>
</organism>
<dbReference type="Gene3D" id="3.20.20.70">
    <property type="entry name" value="Aldolase class I"/>
    <property type="match status" value="1"/>
</dbReference>
<protein>
    <recommendedName>
        <fullName evidence="2">Glycoside-hydrolase family GH114 TIM-barrel domain-containing protein</fullName>
    </recommendedName>
</protein>
<reference evidence="3" key="2">
    <citation type="submission" date="2014-03" db="EMBL/GenBank/DDBJ databases">
        <authorList>
            <person name="Urmite Genomes"/>
        </authorList>
    </citation>
    <scope>NUCLEOTIDE SEQUENCE</scope>
    <source>
        <strain evidence="3">DSM 44829</strain>
    </source>
</reference>
<dbReference type="EMBL" id="CCBB010000003">
    <property type="protein sequence ID" value="CDO11481.1"/>
    <property type="molecule type" value="Genomic_DNA"/>
</dbReference>